<dbReference type="Gene3D" id="3.30.420.10">
    <property type="entry name" value="Ribonuclease H-like superfamily/Ribonuclease H"/>
    <property type="match status" value="1"/>
</dbReference>
<dbReference type="InterPro" id="IPR012337">
    <property type="entry name" value="RNaseH-like_sf"/>
</dbReference>
<evidence type="ECO:0000313" key="2">
    <source>
        <dbReference type="EMBL" id="PNX58304.1"/>
    </source>
</evidence>
<sequence length="132" mass="15266">MATHMTLNRMFVIKAPVIVPHCMKTSNDSNVNANLWHQRYGHLSFKGMSVLVQKEMVTGLPKLKQPNEECSNCMKGKQHRKNVPKKSSWRASTKLELVHSDICGPINPESNGKKRYFITFTDDLSRRTWIYF</sequence>
<evidence type="ECO:0000259" key="1">
    <source>
        <dbReference type="Pfam" id="PF13976"/>
    </source>
</evidence>
<feature type="domain" description="GAG-pre-integrase" evidence="1">
    <location>
        <begin position="20"/>
        <end position="78"/>
    </location>
</feature>
<dbReference type="InterPro" id="IPR036397">
    <property type="entry name" value="RNaseH_sf"/>
</dbReference>
<evidence type="ECO:0000313" key="3">
    <source>
        <dbReference type="Proteomes" id="UP000236291"/>
    </source>
</evidence>
<reference evidence="2 3" key="2">
    <citation type="journal article" date="2017" name="Front. Plant Sci.">
        <title>Gene Classification and Mining of Molecular Markers Useful in Red Clover (Trifolium pratense) Breeding.</title>
        <authorList>
            <person name="Istvanek J."/>
            <person name="Dluhosova J."/>
            <person name="Dluhos P."/>
            <person name="Patkova L."/>
            <person name="Nedelnik J."/>
            <person name="Repkova J."/>
        </authorList>
    </citation>
    <scope>NUCLEOTIDE SEQUENCE [LARGE SCALE GENOMIC DNA]</scope>
    <source>
        <strain evidence="3">cv. Tatra</strain>
        <tissue evidence="2">Young leaves</tissue>
    </source>
</reference>
<protein>
    <submittedName>
        <fullName evidence="2">Retrovirus-related Pol polyprotein from transposon TNT 1-94</fullName>
    </submittedName>
</protein>
<reference evidence="2 3" key="1">
    <citation type="journal article" date="2014" name="Am. J. Bot.">
        <title>Genome assembly and annotation for red clover (Trifolium pratense; Fabaceae).</title>
        <authorList>
            <person name="Istvanek J."/>
            <person name="Jaros M."/>
            <person name="Krenek A."/>
            <person name="Repkova J."/>
        </authorList>
    </citation>
    <scope>NUCLEOTIDE SEQUENCE [LARGE SCALE GENOMIC DNA]</scope>
    <source>
        <strain evidence="3">cv. Tatra</strain>
        <tissue evidence="2">Young leaves</tissue>
    </source>
</reference>
<feature type="non-terminal residue" evidence="2">
    <location>
        <position position="132"/>
    </location>
</feature>
<dbReference type="InterPro" id="IPR025724">
    <property type="entry name" value="GAG-pre-integrase_dom"/>
</dbReference>
<dbReference type="Pfam" id="PF13976">
    <property type="entry name" value="gag_pre-integrs"/>
    <property type="match status" value="1"/>
</dbReference>
<accession>A0A2K3JWA7</accession>
<comment type="caution">
    <text evidence="2">The sequence shown here is derived from an EMBL/GenBank/DDBJ whole genome shotgun (WGS) entry which is preliminary data.</text>
</comment>
<dbReference type="AlphaFoldDB" id="A0A2K3JWA7"/>
<name>A0A2K3JWA7_TRIPR</name>
<proteinExistence type="predicted"/>
<organism evidence="2 3">
    <name type="scientific">Trifolium pratense</name>
    <name type="common">Red clover</name>
    <dbReference type="NCBI Taxonomy" id="57577"/>
    <lineage>
        <taxon>Eukaryota</taxon>
        <taxon>Viridiplantae</taxon>
        <taxon>Streptophyta</taxon>
        <taxon>Embryophyta</taxon>
        <taxon>Tracheophyta</taxon>
        <taxon>Spermatophyta</taxon>
        <taxon>Magnoliopsida</taxon>
        <taxon>eudicotyledons</taxon>
        <taxon>Gunneridae</taxon>
        <taxon>Pentapetalae</taxon>
        <taxon>rosids</taxon>
        <taxon>fabids</taxon>
        <taxon>Fabales</taxon>
        <taxon>Fabaceae</taxon>
        <taxon>Papilionoideae</taxon>
        <taxon>50 kb inversion clade</taxon>
        <taxon>NPAAA clade</taxon>
        <taxon>Hologalegina</taxon>
        <taxon>IRL clade</taxon>
        <taxon>Trifolieae</taxon>
        <taxon>Trifolium</taxon>
    </lineage>
</organism>
<dbReference type="GO" id="GO:0003676">
    <property type="term" value="F:nucleic acid binding"/>
    <property type="evidence" value="ECO:0007669"/>
    <property type="project" value="InterPro"/>
</dbReference>
<dbReference type="EMBL" id="ASHM01127089">
    <property type="protein sequence ID" value="PNX58304.1"/>
    <property type="molecule type" value="Genomic_DNA"/>
</dbReference>
<dbReference type="InterPro" id="IPR039537">
    <property type="entry name" value="Retrotran_Ty1/copia-like"/>
</dbReference>
<dbReference type="PANTHER" id="PTHR42648">
    <property type="entry name" value="TRANSPOSASE, PUTATIVE-RELATED"/>
    <property type="match status" value="1"/>
</dbReference>
<gene>
    <name evidence="2" type="ORF">L195_g059125</name>
</gene>
<dbReference type="Proteomes" id="UP000236291">
    <property type="component" value="Unassembled WGS sequence"/>
</dbReference>
<dbReference type="PANTHER" id="PTHR42648:SF18">
    <property type="entry name" value="RETROTRANSPOSON, UNCLASSIFIED-LIKE PROTEIN"/>
    <property type="match status" value="1"/>
</dbReference>
<dbReference type="SUPFAM" id="SSF53098">
    <property type="entry name" value="Ribonuclease H-like"/>
    <property type="match status" value="1"/>
</dbReference>